<dbReference type="InterPro" id="IPR014194">
    <property type="entry name" value="Spore_III_AE"/>
</dbReference>
<gene>
    <name evidence="3" type="ORF">DWY99_01875</name>
</gene>
<evidence type="ECO:0000313" key="3">
    <source>
        <dbReference type="EMBL" id="RGQ44182.1"/>
    </source>
</evidence>
<keyword evidence="1" id="KW-0472">Membrane</keyword>
<evidence type="ECO:0000256" key="1">
    <source>
        <dbReference type="SAM" id="Phobius"/>
    </source>
</evidence>
<feature type="chain" id="PRO_5019151051" evidence="2">
    <location>
        <begin position="26"/>
        <end position="387"/>
    </location>
</feature>
<organism evidence="3 4">
    <name type="scientific">[Clostridium] leptum</name>
    <dbReference type="NCBI Taxonomy" id="1535"/>
    <lineage>
        <taxon>Bacteria</taxon>
        <taxon>Bacillati</taxon>
        <taxon>Bacillota</taxon>
        <taxon>Clostridia</taxon>
        <taxon>Eubacteriales</taxon>
        <taxon>Oscillospiraceae</taxon>
        <taxon>Oscillospiraceae incertae sedis</taxon>
    </lineage>
</organism>
<keyword evidence="1" id="KW-1133">Transmembrane helix</keyword>
<dbReference type="Pfam" id="PF09546">
    <property type="entry name" value="Spore_III_AE"/>
    <property type="match status" value="1"/>
</dbReference>
<comment type="caution">
    <text evidence="3">The sequence shown here is derived from an EMBL/GenBank/DDBJ whole genome shotgun (WGS) entry which is preliminary data.</text>
</comment>
<feature type="transmembrane region" description="Helical" evidence="1">
    <location>
        <begin position="243"/>
        <end position="265"/>
    </location>
</feature>
<feature type="transmembrane region" description="Helical" evidence="1">
    <location>
        <begin position="158"/>
        <end position="181"/>
    </location>
</feature>
<feature type="transmembrane region" description="Helical" evidence="1">
    <location>
        <begin position="202"/>
        <end position="223"/>
    </location>
</feature>
<feature type="transmembrane region" description="Helical" evidence="1">
    <location>
        <begin position="357"/>
        <end position="382"/>
    </location>
</feature>
<keyword evidence="2" id="KW-0732">Signal</keyword>
<keyword evidence="1" id="KW-0812">Transmembrane</keyword>
<evidence type="ECO:0000256" key="2">
    <source>
        <dbReference type="SAM" id="SignalP"/>
    </source>
</evidence>
<name>A0A412B0L1_9FIRM</name>
<proteinExistence type="predicted"/>
<feature type="transmembrane region" description="Helical" evidence="1">
    <location>
        <begin position="99"/>
        <end position="118"/>
    </location>
</feature>
<dbReference type="EMBL" id="QRTC01000003">
    <property type="protein sequence ID" value="RGQ44182.1"/>
    <property type="molecule type" value="Genomic_DNA"/>
</dbReference>
<dbReference type="AlphaFoldDB" id="A0A412B0L1"/>
<feature type="transmembrane region" description="Helical" evidence="1">
    <location>
        <begin position="130"/>
        <end position="152"/>
    </location>
</feature>
<sequence>MKKKLFLLIFLILSAILFGGVQVHAAGEEGALSLDEYYQEQMETSGANDLWEELPRDTQNSLENLGVTSPDWRSIQNLSPGAVFSEIGSQVRTQAKSPLAAMFQVLFVILLCALMEGLKVSFGDRPLSGIVNTVGTLCVCAAIIMPIVSCIAETAEVIYGSSMFLMCYVPVLAGIMIAGGQTVSAASYHMMMIGAGEVVSQLSTYFLVPMLNIFLALSIVSSISPRLKFNGICEIFYKAVKWVLSIVMTIFVSLLTIQNLIGVAADNAGTKAVKFAVSNFIPVVGGALSDAYTTVQSCVKVLKSGVGAFGILVAGVIFLPVLLELILWLAAVNLSAVVGDLFELKEISALLHSVGKVISAMIAIVMCCMVILIISTVLLLLIGGGHT</sequence>
<accession>A0A412B0L1</accession>
<feature type="signal peptide" evidence="2">
    <location>
        <begin position="1"/>
        <end position="25"/>
    </location>
</feature>
<feature type="transmembrane region" description="Helical" evidence="1">
    <location>
        <begin position="309"/>
        <end position="337"/>
    </location>
</feature>
<evidence type="ECO:0000313" key="4">
    <source>
        <dbReference type="Proteomes" id="UP000284751"/>
    </source>
</evidence>
<dbReference type="Proteomes" id="UP000284751">
    <property type="component" value="Unassembled WGS sequence"/>
</dbReference>
<reference evidence="3 4" key="1">
    <citation type="submission" date="2018-08" db="EMBL/GenBank/DDBJ databases">
        <title>A genome reference for cultivated species of the human gut microbiota.</title>
        <authorList>
            <person name="Zou Y."/>
            <person name="Xue W."/>
            <person name="Luo G."/>
        </authorList>
    </citation>
    <scope>NUCLEOTIDE SEQUENCE [LARGE SCALE GENOMIC DNA]</scope>
    <source>
        <strain evidence="3 4">AF28-26</strain>
    </source>
</reference>
<protein>
    <submittedName>
        <fullName evidence="3">Stage III sporulation protein AE</fullName>
    </submittedName>
</protein>